<protein>
    <recommendedName>
        <fullName evidence="6">Transcription antitermination protein NusB</fullName>
    </recommendedName>
    <alternativeName>
        <fullName evidence="6">Antitermination factor NusB</fullName>
    </alternativeName>
</protein>
<dbReference type="GO" id="GO:0006353">
    <property type="term" value="P:DNA-templated transcription termination"/>
    <property type="evidence" value="ECO:0007669"/>
    <property type="project" value="UniProtKB-UniRule"/>
</dbReference>
<dbReference type="Proteomes" id="UP000321749">
    <property type="component" value="Unassembled WGS sequence"/>
</dbReference>
<keyword evidence="4 6" id="KW-0805">Transcription regulation</keyword>
<gene>
    <name evidence="6 8" type="primary">nusB</name>
    <name evidence="8" type="ORF">ABA31_18810</name>
</gene>
<keyword evidence="5 6" id="KW-0804">Transcription</keyword>
<feature type="domain" description="NusB/RsmB/TIM44" evidence="7">
    <location>
        <begin position="15"/>
        <end position="140"/>
    </location>
</feature>
<dbReference type="SUPFAM" id="SSF48013">
    <property type="entry name" value="NusB-like"/>
    <property type="match status" value="1"/>
</dbReference>
<dbReference type="PANTHER" id="PTHR11078">
    <property type="entry name" value="N UTILIZATION SUBSTANCE PROTEIN B-RELATED"/>
    <property type="match status" value="1"/>
</dbReference>
<dbReference type="Pfam" id="PF01029">
    <property type="entry name" value="NusB"/>
    <property type="match status" value="1"/>
</dbReference>
<reference evidence="8 9" key="1">
    <citation type="submission" date="2019-07" db="EMBL/GenBank/DDBJ databases">
        <title>Whole genome shotgun sequence of Agrococcus baldri NBRC 103055.</title>
        <authorList>
            <person name="Hosoyama A."/>
            <person name="Uohara A."/>
            <person name="Ohji S."/>
            <person name="Ichikawa N."/>
        </authorList>
    </citation>
    <scope>NUCLEOTIDE SEQUENCE [LARGE SCALE GENOMIC DNA]</scope>
    <source>
        <strain evidence="8 9">NBRC 103055</strain>
    </source>
</reference>
<evidence type="ECO:0000259" key="7">
    <source>
        <dbReference type="Pfam" id="PF01029"/>
    </source>
</evidence>
<evidence type="ECO:0000313" key="8">
    <source>
        <dbReference type="EMBL" id="GEK80530.1"/>
    </source>
</evidence>
<keyword evidence="2 6" id="KW-0889">Transcription antitermination</keyword>
<dbReference type="InterPro" id="IPR011605">
    <property type="entry name" value="NusB_fam"/>
</dbReference>
<dbReference type="GO" id="GO:0003723">
    <property type="term" value="F:RNA binding"/>
    <property type="evidence" value="ECO:0007669"/>
    <property type="project" value="UniProtKB-UniRule"/>
</dbReference>
<dbReference type="EMBL" id="BJUU01000011">
    <property type="protein sequence ID" value="GEK80530.1"/>
    <property type="molecule type" value="Genomic_DNA"/>
</dbReference>
<comment type="function">
    <text evidence="6">Involved in transcription antitermination. Required for transcription of ribosomal RNA (rRNA) genes. Binds specifically to the boxA antiterminator sequence of the ribosomal RNA (rrn) operons.</text>
</comment>
<evidence type="ECO:0000256" key="1">
    <source>
        <dbReference type="ARBA" id="ARBA00005952"/>
    </source>
</evidence>
<dbReference type="HAMAP" id="MF_00073">
    <property type="entry name" value="NusB"/>
    <property type="match status" value="1"/>
</dbReference>
<sequence length="144" mass="15793">MTKTDAPGETYPSRRKARKHAVEVIYSANARDESPETVLRDTAARLGWSKHGWFEFAREIVAGVADETAALDELIASSSEHWPIDRMPRTDLAILRVGTWELEHETAPASVVVSEAVHLANELSTDRSGAFINGVLGRIAAQRG</sequence>
<comment type="similarity">
    <text evidence="1 6">Belongs to the NusB family.</text>
</comment>
<proteinExistence type="inferred from homology"/>
<evidence type="ECO:0000256" key="5">
    <source>
        <dbReference type="ARBA" id="ARBA00023163"/>
    </source>
</evidence>
<dbReference type="NCBIfam" id="TIGR01951">
    <property type="entry name" value="nusB"/>
    <property type="match status" value="1"/>
</dbReference>
<accession>A0AA87RHT4</accession>
<dbReference type="GO" id="GO:0005829">
    <property type="term" value="C:cytosol"/>
    <property type="evidence" value="ECO:0007669"/>
    <property type="project" value="TreeGrafter"/>
</dbReference>
<comment type="caution">
    <text evidence="8">The sequence shown here is derived from an EMBL/GenBank/DDBJ whole genome shotgun (WGS) entry which is preliminary data.</text>
</comment>
<name>A0AA87RHT4_9MICO</name>
<dbReference type="AlphaFoldDB" id="A0AA87RHT4"/>
<dbReference type="GO" id="GO:0031564">
    <property type="term" value="P:transcription antitermination"/>
    <property type="evidence" value="ECO:0007669"/>
    <property type="project" value="UniProtKB-KW"/>
</dbReference>
<dbReference type="PANTHER" id="PTHR11078:SF3">
    <property type="entry name" value="ANTITERMINATION NUSB DOMAIN-CONTAINING PROTEIN"/>
    <property type="match status" value="1"/>
</dbReference>
<organism evidence="8 9">
    <name type="scientific">Agrococcus baldri</name>
    <dbReference type="NCBI Taxonomy" id="153730"/>
    <lineage>
        <taxon>Bacteria</taxon>
        <taxon>Bacillati</taxon>
        <taxon>Actinomycetota</taxon>
        <taxon>Actinomycetes</taxon>
        <taxon>Micrococcales</taxon>
        <taxon>Microbacteriaceae</taxon>
        <taxon>Agrococcus</taxon>
    </lineage>
</organism>
<evidence type="ECO:0000313" key="9">
    <source>
        <dbReference type="Proteomes" id="UP000321749"/>
    </source>
</evidence>
<evidence type="ECO:0000256" key="3">
    <source>
        <dbReference type="ARBA" id="ARBA00022884"/>
    </source>
</evidence>
<evidence type="ECO:0000256" key="6">
    <source>
        <dbReference type="HAMAP-Rule" id="MF_00073"/>
    </source>
</evidence>
<dbReference type="RefSeq" id="WP_146794914.1">
    <property type="nucleotide sequence ID" value="NZ_BJUU01000011.1"/>
</dbReference>
<dbReference type="Gene3D" id="1.10.940.10">
    <property type="entry name" value="NusB-like"/>
    <property type="match status" value="1"/>
</dbReference>
<evidence type="ECO:0000256" key="2">
    <source>
        <dbReference type="ARBA" id="ARBA00022814"/>
    </source>
</evidence>
<keyword evidence="9" id="KW-1185">Reference proteome</keyword>
<keyword evidence="3 6" id="KW-0694">RNA-binding</keyword>
<dbReference type="InterPro" id="IPR035926">
    <property type="entry name" value="NusB-like_sf"/>
</dbReference>
<dbReference type="InterPro" id="IPR006027">
    <property type="entry name" value="NusB_RsmB_TIM44"/>
</dbReference>
<evidence type="ECO:0000256" key="4">
    <source>
        <dbReference type="ARBA" id="ARBA00023015"/>
    </source>
</evidence>